<comment type="caution">
    <text evidence="3">The sequence shown here is derived from an EMBL/GenBank/DDBJ whole genome shotgun (WGS) entry which is preliminary data.</text>
</comment>
<dbReference type="InterPro" id="IPR011979">
    <property type="entry name" value="Antitox_Xre"/>
</dbReference>
<evidence type="ECO:0000313" key="3">
    <source>
        <dbReference type="EMBL" id="NYS77967.1"/>
    </source>
</evidence>
<accession>A0A7Z0LSY5</accession>
<protein>
    <submittedName>
        <fullName evidence="3">DUF2384 domain-containing protein</fullName>
    </submittedName>
</protein>
<feature type="domain" description="Antitoxin Xre-like helix-turn-helix" evidence="2">
    <location>
        <begin position="38"/>
        <end position="98"/>
    </location>
</feature>
<reference evidence="3 4" key="1">
    <citation type="journal article" date="2003" name="Extremophiles">
        <title>Halomonas glaciei sp. nov. isolated from fast ice of Adelie Land, Antarctica.</title>
        <authorList>
            <person name="Reddy G.S."/>
            <person name="Raghavan P.U."/>
            <person name="Sarita N.B."/>
            <person name="Prakash J.S."/>
            <person name="Nagesh N."/>
            <person name="Delille D."/>
            <person name="Shivaji S."/>
        </authorList>
    </citation>
    <scope>NUCLEOTIDE SEQUENCE [LARGE SCALE GENOMIC DNA]</scope>
    <source>
        <strain evidence="3 4">DD39</strain>
    </source>
</reference>
<evidence type="ECO:0000259" key="1">
    <source>
        <dbReference type="Pfam" id="PF09722"/>
    </source>
</evidence>
<proteinExistence type="predicted"/>
<dbReference type="InterPro" id="IPR046847">
    <property type="entry name" value="Xre-like_HTH"/>
</dbReference>
<dbReference type="AlphaFoldDB" id="A0A7Z0LSY5"/>
<gene>
    <name evidence="3" type="ORF">HZS80_09610</name>
</gene>
<dbReference type="Pfam" id="PF20432">
    <property type="entry name" value="Xre-like-HTH"/>
    <property type="match status" value="1"/>
</dbReference>
<evidence type="ECO:0000259" key="2">
    <source>
        <dbReference type="Pfam" id="PF20432"/>
    </source>
</evidence>
<dbReference type="Proteomes" id="UP000526892">
    <property type="component" value="Unassembled WGS sequence"/>
</dbReference>
<dbReference type="EMBL" id="JACCDE010000012">
    <property type="protein sequence ID" value="NYS77967.1"/>
    <property type="molecule type" value="Genomic_DNA"/>
</dbReference>
<dbReference type="GO" id="GO:0003677">
    <property type="term" value="F:DNA binding"/>
    <property type="evidence" value="ECO:0007669"/>
    <property type="project" value="InterPro"/>
</dbReference>
<name>A0A7Z0LSY5_9GAMM</name>
<dbReference type="InterPro" id="IPR024467">
    <property type="entry name" value="Xre/MbcA/ParS-like_toxin-bd"/>
</dbReference>
<feature type="domain" description="Antitoxin Xre/MbcA/ParS-like toxin-binding" evidence="1">
    <location>
        <begin position="104"/>
        <end position="151"/>
    </location>
</feature>
<organism evidence="3 4">
    <name type="scientific">Vreelandella glaciei</name>
    <dbReference type="NCBI Taxonomy" id="186761"/>
    <lineage>
        <taxon>Bacteria</taxon>
        <taxon>Pseudomonadati</taxon>
        <taxon>Pseudomonadota</taxon>
        <taxon>Gammaproteobacteria</taxon>
        <taxon>Oceanospirillales</taxon>
        <taxon>Halomonadaceae</taxon>
        <taxon>Vreelandella</taxon>
    </lineage>
</organism>
<sequence length="156" mass="17711">MPEPPISPHKARNNKREIRTAEFWRFITVQAMCKESERLQSIQEGLSPTLFLTVQETFQLQDKQVKALFNVSISAVHHRRRERKNLDSVASERLDRVATVSHLAMEVFENKLATINWMSSSNEALGGQAPVMLCGTDIEAKQVRRLLFAMECGGVT</sequence>
<dbReference type="Pfam" id="PF09722">
    <property type="entry name" value="Xre_MbcA_ParS_C"/>
    <property type="match status" value="1"/>
</dbReference>
<dbReference type="NCBIfam" id="TIGR02293">
    <property type="entry name" value="TAS_TIGR02293"/>
    <property type="match status" value="1"/>
</dbReference>
<keyword evidence="4" id="KW-1185">Reference proteome</keyword>
<evidence type="ECO:0000313" key="4">
    <source>
        <dbReference type="Proteomes" id="UP000526892"/>
    </source>
</evidence>